<protein>
    <recommendedName>
        <fullName evidence="2">histidine kinase</fullName>
        <ecNumber evidence="2">2.7.13.3</ecNumber>
    </recommendedName>
</protein>
<dbReference type="AlphaFoldDB" id="K5CMP3"/>
<dbReference type="GO" id="GO:0000155">
    <property type="term" value="F:phosphorelay sensor kinase activity"/>
    <property type="evidence" value="ECO:0007669"/>
    <property type="project" value="InterPro"/>
</dbReference>
<dbReference type="InterPro" id="IPR005467">
    <property type="entry name" value="His_kinase_dom"/>
</dbReference>
<evidence type="ECO:0000256" key="7">
    <source>
        <dbReference type="SAM" id="Phobius"/>
    </source>
</evidence>
<dbReference type="Proteomes" id="UP000007995">
    <property type="component" value="Unassembled WGS sequence"/>
</dbReference>
<dbReference type="CDD" id="cd00082">
    <property type="entry name" value="HisKA"/>
    <property type="match status" value="1"/>
</dbReference>
<name>K5CMP3_9BACE</name>
<reference evidence="9 10" key="1">
    <citation type="submission" date="2012-02" db="EMBL/GenBank/DDBJ databases">
        <title>The Genome Sequence of Bacteroides finegoldii CL09T03C10.</title>
        <authorList>
            <consortium name="The Broad Institute Genome Sequencing Platform"/>
            <person name="Earl A."/>
            <person name="Ward D."/>
            <person name="Feldgarden M."/>
            <person name="Gevers D."/>
            <person name="Zitomersky N.L."/>
            <person name="Coyne M.J."/>
            <person name="Comstock L.E."/>
            <person name="Young S.K."/>
            <person name="Zeng Q."/>
            <person name="Gargeya S."/>
            <person name="Fitzgerald M."/>
            <person name="Haas B."/>
            <person name="Abouelleil A."/>
            <person name="Alvarado L."/>
            <person name="Arachchi H.M."/>
            <person name="Berlin A."/>
            <person name="Chapman S.B."/>
            <person name="Gearin G."/>
            <person name="Goldberg J."/>
            <person name="Griggs A."/>
            <person name="Gujja S."/>
            <person name="Hansen M."/>
            <person name="Heiman D."/>
            <person name="Howarth C."/>
            <person name="Larimer J."/>
            <person name="Lui A."/>
            <person name="MacDonald P.J.P."/>
            <person name="McCowen C."/>
            <person name="Montmayeur A."/>
            <person name="Murphy C."/>
            <person name="Neiman D."/>
            <person name="Pearson M."/>
            <person name="Priest M."/>
            <person name="Roberts A."/>
            <person name="Saif S."/>
            <person name="Shea T."/>
            <person name="Sisk P."/>
            <person name="Stolte C."/>
            <person name="Sykes S."/>
            <person name="Wortman J."/>
            <person name="Nusbaum C."/>
            <person name="Birren B."/>
        </authorList>
    </citation>
    <scope>NUCLEOTIDE SEQUENCE [LARGE SCALE GENOMIC DNA]</scope>
    <source>
        <strain evidence="9 10">CL09T03C10</strain>
    </source>
</reference>
<gene>
    <name evidence="9" type="ORF">HMPREF1057_02660</name>
</gene>
<dbReference type="SUPFAM" id="SSF47384">
    <property type="entry name" value="Homodimeric domain of signal transducing histidine kinase"/>
    <property type="match status" value="1"/>
</dbReference>
<keyword evidence="7" id="KW-0812">Transmembrane</keyword>
<dbReference type="SUPFAM" id="SSF55874">
    <property type="entry name" value="ATPase domain of HSP90 chaperone/DNA topoisomerase II/histidine kinase"/>
    <property type="match status" value="1"/>
</dbReference>
<dbReference type="Gene3D" id="3.30.565.10">
    <property type="entry name" value="Histidine kinase-like ATPase, C-terminal domain"/>
    <property type="match status" value="1"/>
</dbReference>
<keyword evidence="6" id="KW-0902">Two-component regulatory system</keyword>
<dbReference type="PANTHER" id="PTHR43711:SF31">
    <property type="entry name" value="HISTIDINE KINASE"/>
    <property type="match status" value="1"/>
</dbReference>
<dbReference type="HOGENOM" id="CLU_000445_38_3_10"/>
<evidence type="ECO:0000313" key="9">
    <source>
        <dbReference type="EMBL" id="EKJ90625.1"/>
    </source>
</evidence>
<evidence type="ECO:0000256" key="3">
    <source>
        <dbReference type="ARBA" id="ARBA00022553"/>
    </source>
</evidence>
<keyword evidence="5" id="KW-0418">Kinase</keyword>
<accession>K5CMP3</accession>
<comment type="caution">
    <text evidence="9">The sequence shown here is derived from an EMBL/GenBank/DDBJ whole genome shotgun (WGS) entry which is preliminary data.</text>
</comment>
<keyword evidence="4" id="KW-0808">Transferase</keyword>
<keyword evidence="7" id="KW-1133">Transmembrane helix</keyword>
<dbReference type="InterPro" id="IPR050736">
    <property type="entry name" value="Sensor_HK_Regulatory"/>
</dbReference>
<evidence type="ECO:0000313" key="10">
    <source>
        <dbReference type="Proteomes" id="UP000007995"/>
    </source>
</evidence>
<feature type="domain" description="Histidine kinase" evidence="8">
    <location>
        <begin position="562"/>
        <end position="776"/>
    </location>
</feature>
<dbReference type="PROSITE" id="PS50109">
    <property type="entry name" value="HIS_KIN"/>
    <property type="match status" value="1"/>
</dbReference>
<dbReference type="InterPro" id="IPR003594">
    <property type="entry name" value="HATPase_dom"/>
</dbReference>
<dbReference type="InterPro" id="IPR036890">
    <property type="entry name" value="HATPase_C_sf"/>
</dbReference>
<evidence type="ECO:0000259" key="8">
    <source>
        <dbReference type="PROSITE" id="PS50109"/>
    </source>
</evidence>
<feature type="transmembrane region" description="Helical" evidence="7">
    <location>
        <begin position="387"/>
        <end position="412"/>
    </location>
</feature>
<sequence length="778" mass="89683">MLHPIAAGTKFKRGIRIIASSVALIGGLCWFACCSTASRRLPLRHILVLHSYAPDNPRCLKMNGLLEKELEKKGIRADILYRYMDTERRTYAQRYAWYNALLDSLADNRPDAVLINDDYAFTFYLQCGHPLVGQLPAVFTGVYQLQPLQDTLKKYPNITGRWDHVDYLANVRFMEKIFRKHVPITVYYETTPMAKRAHQEIKEQLKDFDDIRFNHYYLHQLYPDDPQFPADEELFSTLQVWGRQDAAYPFSVLSFRPYRDIKGVAIIGQSGDIYTQEYFLNDLYGIITVPLGLSHISPTFTVINEPFGFWDAYLGGYFTTWEQQTSEGAELLTKLLNGVAPEDIPVTESVKEYVVDWRTLARFGLDTSLFPAGVRFVNMPFYQRYRLWIISISLIFAFTLISVISYLLYLYLREQKRTREALDSVQRKNVSLELAIQGGNTYVWRFRANEFIFEHALGNLPVRIPLNEFRELIYPDDQAEFDRAKMFLPRADKLVQHYRCKFTGKYQWWEFRFSTIEVGKSEQWEVSGLLINIQSVKDKEAELIEAKKLAEKAELKQSFIDNMSHEIRTPLNAIVGFSNLLATSEELDEEDKQEFIRIINLNNDLLLVLINDILELSRLDSGQVSFDMQDCSVKDLIEDIYSSYGIIIPARLNFLKQVPDNDACVYADCSKLTQVLTNFLNNAVKFTQAGYIKLGYELLAQSGEVSLFVEDTGKGIPAEQQKMVFERFYKQDEFAQGTGLGLSICRTIVDRLGGRIQLDSEPGRGSRFSIILPAKQVK</sequence>
<dbReference type="InterPro" id="IPR036097">
    <property type="entry name" value="HisK_dim/P_sf"/>
</dbReference>
<evidence type="ECO:0000256" key="5">
    <source>
        <dbReference type="ARBA" id="ARBA00022777"/>
    </source>
</evidence>
<dbReference type="SMART" id="SM00387">
    <property type="entry name" value="HATPase_c"/>
    <property type="match status" value="1"/>
</dbReference>
<keyword evidence="7" id="KW-0472">Membrane</keyword>
<organism evidence="9 10">
    <name type="scientific">Bacteroides finegoldii CL09T03C10</name>
    <dbReference type="NCBI Taxonomy" id="997888"/>
    <lineage>
        <taxon>Bacteria</taxon>
        <taxon>Pseudomonadati</taxon>
        <taxon>Bacteroidota</taxon>
        <taxon>Bacteroidia</taxon>
        <taxon>Bacteroidales</taxon>
        <taxon>Bacteroidaceae</taxon>
        <taxon>Bacteroides</taxon>
    </lineage>
</organism>
<dbReference type="PRINTS" id="PR00344">
    <property type="entry name" value="BCTRLSENSOR"/>
</dbReference>
<dbReference type="InterPro" id="IPR004358">
    <property type="entry name" value="Sig_transdc_His_kin-like_C"/>
</dbReference>
<dbReference type="InterPro" id="IPR003661">
    <property type="entry name" value="HisK_dim/P_dom"/>
</dbReference>
<evidence type="ECO:0000256" key="6">
    <source>
        <dbReference type="ARBA" id="ARBA00023012"/>
    </source>
</evidence>
<evidence type="ECO:0000256" key="1">
    <source>
        <dbReference type="ARBA" id="ARBA00000085"/>
    </source>
</evidence>
<dbReference type="EMBL" id="AGXW01000009">
    <property type="protein sequence ID" value="EKJ90625.1"/>
    <property type="molecule type" value="Genomic_DNA"/>
</dbReference>
<proteinExistence type="predicted"/>
<evidence type="ECO:0000256" key="4">
    <source>
        <dbReference type="ARBA" id="ARBA00022679"/>
    </source>
</evidence>
<dbReference type="Gene3D" id="1.10.287.130">
    <property type="match status" value="1"/>
</dbReference>
<dbReference type="Pfam" id="PF02518">
    <property type="entry name" value="HATPase_c"/>
    <property type="match status" value="1"/>
</dbReference>
<evidence type="ECO:0000256" key="2">
    <source>
        <dbReference type="ARBA" id="ARBA00012438"/>
    </source>
</evidence>
<comment type="catalytic activity">
    <reaction evidence="1">
        <text>ATP + protein L-histidine = ADP + protein N-phospho-L-histidine.</text>
        <dbReference type="EC" id="2.7.13.3"/>
    </reaction>
</comment>
<dbReference type="FunFam" id="3.30.565.10:FF:000006">
    <property type="entry name" value="Sensor histidine kinase WalK"/>
    <property type="match status" value="1"/>
</dbReference>
<dbReference type="Pfam" id="PF00512">
    <property type="entry name" value="HisKA"/>
    <property type="match status" value="1"/>
</dbReference>
<dbReference type="EC" id="2.7.13.3" evidence="2"/>
<dbReference type="SMART" id="SM00388">
    <property type="entry name" value="HisKA"/>
    <property type="match status" value="1"/>
</dbReference>
<dbReference type="PANTHER" id="PTHR43711">
    <property type="entry name" value="TWO-COMPONENT HISTIDINE KINASE"/>
    <property type="match status" value="1"/>
</dbReference>
<keyword evidence="3" id="KW-0597">Phosphoprotein</keyword>